<accession>A0ABY3PRJ2</accession>
<dbReference type="SMART" id="SM00062">
    <property type="entry name" value="PBPb"/>
    <property type="match status" value="1"/>
</dbReference>
<evidence type="ECO:0000256" key="2">
    <source>
        <dbReference type="ARBA" id="ARBA00010742"/>
    </source>
</evidence>
<keyword evidence="7" id="KW-1185">Reference proteome</keyword>
<dbReference type="NCBIfam" id="TIGR01728">
    <property type="entry name" value="SsuA_fam"/>
    <property type="match status" value="1"/>
</dbReference>
<dbReference type="CDD" id="cd13563">
    <property type="entry name" value="PBP2_SsuA_like_6"/>
    <property type="match status" value="1"/>
</dbReference>
<dbReference type="InterPro" id="IPR001638">
    <property type="entry name" value="Solute-binding_3/MltF_N"/>
</dbReference>
<feature type="domain" description="Solute-binding protein family 3/N-terminal" evidence="5">
    <location>
        <begin position="22"/>
        <end position="230"/>
    </location>
</feature>
<organism evidence="6 7">
    <name type="scientific">Gloeobacter morelensis MG652769</name>
    <dbReference type="NCBI Taxonomy" id="2781736"/>
    <lineage>
        <taxon>Bacteria</taxon>
        <taxon>Bacillati</taxon>
        <taxon>Cyanobacteriota</taxon>
        <taxon>Cyanophyceae</taxon>
        <taxon>Gloeobacterales</taxon>
        <taxon>Gloeobacteraceae</taxon>
        <taxon>Gloeobacter</taxon>
        <taxon>Gloeobacter morelensis</taxon>
    </lineage>
</organism>
<sequence length="321" mass="34651">MRRIVVAALLWMGLAAPALAAPLKIGYSAWPGWFPWKVAEAKGLFEKNGVEVQMVWFEGYADSITALVAGKLDANCQTLNDTIAPVAAGAKLKVVLTNDNSAGNDQIIVKKAIASIKDLKGKKLGAELGTVDHYLLLLGLQKEGLTQKDIQFTPIETGAAAAAFAAGRLDGVGVFAPFTTKALSTGRGKVLFSSKEFPGAISDHLVLRDEVVKARPADIQKVVKTWFDTLDYIQKHPEESLQIMAKQAGTSVADYKSYDSGTRIFGLEQNLATFAPETKDPVNLRYQSKIIADFLVKAGLAKTKPDTAALFEDKFVRALKP</sequence>
<gene>
    <name evidence="6" type="ORF">ISF26_07535</name>
</gene>
<reference evidence="6 7" key="1">
    <citation type="journal article" date="2021" name="Genome Biol. Evol.">
        <title>Complete Genome Sequencing of a Novel Gloeobacter Species from a Waterfall Cave in Mexico.</title>
        <authorList>
            <person name="Saw J.H."/>
            <person name="Cardona T."/>
            <person name="Montejano G."/>
        </authorList>
    </citation>
    <scope>NUCLEOTIDE SEQUENCE [LARGE SCALE GENOMIC DNA]</scope>
    <source>
        <strain evidence="6">MG652769</strain>
    </source>
</reference>
<feature type="signal peptide" evidence="4">
    <location>
        <begin position="1"/>
        <end position="20"/>
    </location>
</feature>
<comment type="similarity">
    <text evidence="2">Belongs to the bacterial solute-binding protein SsuA/TauA family.</text>
</comment>
<dbReference type="RefSeq" id="WP_230843296.1">
    <property type="nucleotide sequence ID" value="NZ_CP063845.1"/>
</dbReference>
<comment type="subcellular location">
    <subcellularLocation>
        <location evidence="1">Periplasm</location>
    </subcellularLocation>
</comment>
<evidence type="ECO:0000256" key="1">
    <source>
        <dbReference type="ARBA" id="ARBA00004418"/>
    </source>
</evidence>
<keyword evidence="3 4" id="KW-0732">Signal</keyword>
<dbReference type="InterPro" id="IPR010067">
    <property type="entry name" value="ABC_SsuA_sub-bd"/>
</dbReference>
<dbReference type="PANTHER" id="PTHR30024">
    <property type="entry name" value="ALIPHATIC SULFONATES-BINDING PROTEIN-RELATED"/>
    <property type="match status" value="1"/>
</dbReference>
<feature type="chain" id="PRO_5047232908" evidence="4">
    <location>
        <begin position="21"/>
        <end position="321"/>
    </location>
</feature>
<name>A0ABY3PRJ2_9CYAN</name>
<dbReference type="Gene3D" id="3.40.190.10">
    <property type="entry name" value="Periplasmic binding protein-like II"/>
    <property type="match status" value="2"/>
</dbReference>
<dbReference type="PANTHER" id="PTHR30024:SF47">
    <property type="entry name" value="TAURINE-BINDING PERIPLASMIC PROTEIN"/>
    <property type="match status" value="1"/>
</dbReference>
<evidence type="ECO:0000256" key="3">
    <source>
        <dbReference type="ARBA" id="ARBA00022729"/>
    </source>
</evidence>
<protein>
    <submittedName>
        <fullName evidence="6">ABC transporter substrate-binding protein</fullName>
    </submittedName>
</protein>
<evidence type="ECO:0000313" key="6">
    <source>
        <dbReference type="EMBL" id="UFP96052.1"/>
    </source>
</evidence>
<proteinExistence type="inferred from homology"/>
<dbReference type="SUPFAM" id="SSF53850">
    <property type="entry name" value="Periplasmic binding protein-like II"/>
    <property type="match status" value="1"/>
</dbReference>
<evidence type="ECO:0000256" key="4">
    <source>
        <dbReference type="SAM" id="SignalP"/>
    </source>
</evidence>
<evidence type="ECO:0000259" key="5">
    <source>
        <dbReference type="SMART" id="SM00062"/>
    </source>
</evidence>
<dbReference type="Proteomes" id="UP001054846">
    <property type="component" value="Chromosome"/>
</dbReference>
<evidence type="ECO:0000313" key="7">
    <source>
        <dbReference type="Proteomes" id="UP001054846"/>
    </source>
</evidence>
<dbReference type="Pfam" id="PF13379">
    <property type="entry name" value="NMT1_2"/>
    <property type="match status" value="1"/>
</dbReference>
<dbReference type="EMBL" id="CP063845">
    <property type="protein sequence ID" value="UFP96052.1"/>
    <property type="molecule type" value="Genomic_DNA"/>
</dbReference>